<accession>A0A7X8YFP7</accession>
<keyword evidence="2" id="KW-1185">Reference proteome</keyword>
<reference evidence="1 2" key="1">
    <citation type="submission" date="2020-04" db="EMBL/GenBank/DDBJ databases">
        <title>Vibrio sp. SM6, a novel species isolated from seawater.</title>
        <authorList>
            <person name="Wang X."/>
        </authorList>
    </citation>
    <scope>NUCLEOTIDE SEQUENCE [LARGE SCALE GENOMIC DNA]</scope>
    <source>
        <strain evidence="1 2">SM6</strain>
    </source>
</reference>
<organism evidence="1 2">
    <name type="scientific">Vibrio agarilyticus</name>
    <dbReference type="NCBI Taxonomy" id="2726741"/>
    <lineage>
        <taxon>Bacteria</taxon>
        <taxon>Pseudomonadati</taxon>
        <taxon>Pseudomonadota</taxon>
        <taxon>Gammaproteobacteria</taxon>
        <taxon>Vibrionales</taxon>
        <taxon>Vibrionaceae</taxon>
        <taxon>Vibrio</taxon>
    </lineage>
</organism>
<dbReference type="RefSeq" id="WP_168834982.1">
    <property type="nucleotide sequence ID" value="NZ_JABAIK010000002.1"/>
</dbReference>
<gene>
    <name evidence="1" type="ORF">HGP28_03155</name>
</gene>
<sequence>MDSDHFHLNRHYDCDGHAAFAAWYLLAVSPIIPPTTALKEDPFFHQ</sequence>
<evidence type="ECO:0000313" key="2">
    <source>
        <dbReference type="Proteomes" id="UP000535589"/>
    </source>
</evidence>
<dbReference type="Proteomes" id="UP000535589">
    <property type="component" value="Unassembled WGS sequence"/>
</dbReference>
<proteinExistence type="predicted"/>
<dbReference type="EMBL" id="JABAIK010000002">
    <property type="protein sequence ID" value="NLS11889.1"/>
    <property type="molecule type" value="Genomic_DNA"/>
</dbReference>
<evidence type="ECO:0000313" key="1">
    <source>
        <dbReference type="EMBL" id="NLS11889.1"/>
    </source>
</evidence>
<dbReference type="AlphaFoldDB" id="A0A7X8YFP7"/>
<protein>
    <submittedName>
        <fullName evidence="1">Uncharacterized protein</fullName>
    </submittedName>
</protein>
<comment type="caution">
    <text evidence="1">The sequence shown here is derived from an EMBL/GenBank/DDBJ whole genome shotgun (WGS) entry which is preliminary data.</text>
</comment>
<name>A0A7X8YFP7_9VIBR</name>